<dbReference type="VEuPathDB" id="FungiDB:CTRG_01875"/>
<organism evidence="1 2">
    <name type="scientific">Candida tropicalis (strain ATCC MYA-3404 / T1)</name>
    <name type="common">Yeast</name>
    <dbReference type="NCBI Taxonomy" id="294747"/>
    <lineage>
        <taxon>Eukaryota</taxon>
        <taxon>Fungi</taxon>
        <taxon>Dikarya</taxon>
        <taxon>Ascomycota</taxon>
        <taxon>Saccharomycotina</taxon>
        <taxon>Pichiomycetes</taxon>
        <taxon>Debaryomycetaceae</taxon>
        <taxon>Candida/Lodderomyces clade</taxon>
        <taxon>Candida</taxon>
    </lineage>
</organism>
<name>C5M7P3_CANTT</name>
<evidence type="ECO:0000313" key="2">
    <source>
        <dbReference type="Proteomes" id="UP000002037"/>
    </source>
</evidence>
<accession>C5M7P3</accession>
<dbReference type="GeneID" id="8300139"/>
<evidence type="ECO:0000313" key="1">
    <source>
        <dbReference type="EMBL" id="EER35013.1"/>
    </source>
</evidence>
<dbReference type="KEGG" id="ctp:CTRG_01875"/>
<dbReference type="HOGENOM" id="CLU_1740256_0_0_1"/>
<proteinExistence type="predicted"/>
<dbReference type="AlphaFoldDB" id="C5M7P3"/>
<dbReference type="OrthoDB" id="4007415at2759"/>
<dbReference type="RefSeq" id="XP_002547568.1">
    <property type="nucleotide sequence ID" value="XM_002547522.1"/>
</dbReference>
<sequence>MFVLSLKDSSIESKKYSSLVDLKHLYGCLYSKCFSTMSLTSPTRLQIHNLCMIMNIKIEIKRLLQDCGMSYQQYQLLIHNNELFGNVYEMFNLNSNSVITIKFNDFPDFSPKSMQNCITIENFEYYINNKFIPGLETTDTPDVRLSFEDFTINY</sequence>
<protein>
    <submittedName>
        <fullName evidence="1">Uncharacterized protein</fullName>
    </submittedName>
</protein>
<gene>
    <name evidence="1" type="ORF">CTRG_01875</name>
</gene>
<keyword evidence="2" id="KW-1185">Reference proteome</keyword>
<dbReference type="EMBL" id="GG692396">
    <property type="protein sequence ID" value="EER35013.1"/>
    <property type="molecule type" value="Genomic_DNA"/>
</dbReference>
<dbReference type="Proteomes" id="UP000002037">
    <property type="component" value="Unassembled WGS sequence"/>
</dbReference>
<reference evidence="1 2" key="1">
    <citation type="journal article" date="2009" name="Nature">
        <title>Evolution of pathogenicity and sexual reproduction in eight Candida genomes.</title>
        <authorList>
            <person name="Butler G."/>
            <person name="Rasmussen M.D."/>
            <person name="Lin M.F."/>
            <person name="Santos M.A."/>
            <person name="Sakthikumar S."/>
            <person name="Munro C.A."/>
            <person name="Rheinbay E."/>
            <person name="Grabherr M."/>
            <person name="Forche A."/>
            <person name="Reedy J.L."/>
            <person name="Agrafioti I."/>
            <person name="Arnaud M.B."/>
            <person name="Bates S."/>
            <person name="Brown A.J."/>
            <person name="Brunke S."/>
            <person name="Costanzo M.C."/>
            <person name="Fitzpatrick D.A."/>
            <person name="de Groot P.W."/>
            <person name="Harris D."/>
            <person name="Hoyer L.L."/>
            <person name="Hube B."/>
            <person name="Klis F.M."/>
            <person name="Kodira C."/>
            <person name="Lennard N."/>
            <person name="Logue M.E."/>
            <person name="Martin R."/>
            <person name="Neiman A.M."/>
            <person name="Nikolaou E."/>
            <person name="Quail M.A."/>
            <person name="Quinn J."/>
            <person name="Santos M.C."/>
            <person name="Schmitzberger F.F."/>
            <person name="Sherlock G."/>
            <person name="Shah P."/>
            <person name="Silverstein K.A."/>
            <person name="Skrzypek M.S."/>
            <person name="Soll D."/>
            <person name="Staggs R."/>
            <person name="Stansfield I."/>
            <person name="Stumpf M.P."/>
            <person name="Sudbery P.E."/>
            <person name="Srikantha T."/>
            <person name="Zeng Q."/>
            <person name="Berman J."/>
            <person name="Berriman M."/>
            <person name="Heitman J."/>
            <person name="Gow N.A."/>
            <person name="Lorenz M.C."/>
            <person name="Birren B.W."/>
            <person name="Kellis M."/>
            <person name="Cuomo C.A."/>
        </authorList>
    </citation>
    <scope>NUCLEOTIDE SEQUENCE [LARGE SCALE GENOMIC DNA]</scope>
    <source>
        <strain evidence="2">ATCC MYA-3404 / T1</strain>
    </source>
</reference>